<organism evidence="2 3">
    <name type="scientific">Candidatus Yanofskybacteria bacterium RIFCSPHIGHO2_01_FULL_41_26</name>
    <dbReference type="NCBI Taxonomy" id="1802661"/>
    <lineage>
        <taxon>Bacteria</taxon>
        <taxon>Candidatus Yanofskyibacteriota</taxon>
    </lineage>
</organism>
<evidence type="ECO:0008006" key="4">
    <source>
        <dbReference type="Google" id="ProtNLM"/>
    </source>
</evidence>
<name>A0A1F8EDT9_9BACT</name>
<evidence type="ECO:0000313" key="2">
    <source>
        <dbReference type="EMBL" id="OGM98258.1"/>
    </source>
</evidence>
<evidence type="ECO:0000256" key="1">
    <source>
        <dbReference type="SAM" id="SignalP"/>
    </source>
</evidence>
<dbReference type="EMBL" id="MGJB01000017">
    <property type="protein sequence ID" value="OGM98258.1"/>
    <property type="molecule type" value="Genomic_DNA"/>
</dbReference>
<protein>
    <recommendedName>
        <fullName evidence="4">Outer membrane protein beta-barrel domain-containing protein</fullName>
    </recommendedName>
</protein>
<comment type="caution">
    <text evidence="2">The sequence shown here is derived from an EMBL/GenBank/DDBJ whole genome shotgun (WGS) entry which is preliminary data.</text>
</comment>
<sequence length="232" mass="26903">MSLRNKARLFLIIFLFGFFGSSLFAQDDSSKDKNFQKENSGTYVKTELIRGNFDLYGNNYRFNDFWIGIEHYMARNRLTISGFSFGYKKEDFSSSNYGHFVNGKLFWKFKTRWFDFKPGVGMEWGKPSPRFEHTNFKYSGDKLVSYERVYLERNANVPFDIKSTGLAGLFFETGLSRKAGPMMFEGGARFGINGFVVNEFYFSDDGNLDFQSSKKERNLIPVLYIGVGIKIF</sequence>
<reference evidence="2 3" key="1">
    <citation type="journal article" date="2016" name="Nat. Commun.">
        <title>Thousands of microbial genomes shed light on interconnected biogeochemical processes in an aquifer system.</title>
        <authorList>
            <person name="Anantharaman K."/>
            <person name="Brown C.T."/>
            <person name="Hug L.A."/>
            <person name="Sharon I."/>
            <person name="Castelle C.J."/>
            <person name="Probst A.J."/>
            <person name="Thomas B.C."/>
            <person name="Singh A."/>
            <person name="Wilkins M.J."/>
            <person name="Karaoz U."/>
            <person name="Brodie E.L."/>
            <person name="Williams K.H."/>
            <person name="Hubbard S.S."/>
            <person name="Banfield J.F."/>
        </authorList>
    </citation>
    <scope>NUCLEOTIDE SEQUENCE [LARGE SCALE GENOMIC DNA]</scope>
</reference>
<evidence type="ECO:0000313" key="3">
    <source>
        <dbReference type="Proteomes" id="UP000176893"/>
    </source>
</evidence>
<accession>A0A1F8EDT9</accession>
<proteinExistence type="predicted"/>
<keyword evidence="1" id="KW-0732">Signal</keyword>
<dbReference type="AlphaFoldDB" id="A0A1F8EDT9"/>
<dbReference type="STRING" id="1802661.A2649_03130"/>
<gene>
    <name evidence="2" type="ORF">A2649_03130</name>
</gene>
<dbReference type="Proteomes" id="UP000176893">
    <property type="component" value="Unassembled WGS sequence"/>
</dbReference>
<feature type="signal peptide" evidence="1">
    <location>
        <begin position="1"/>
        <end position="25"/>
    </location>
</feature>
<feature type="chain" id="PRO_5009535310" description="Outer membrane protein beta-barrel domain-containing protein" evidence="1">
    <location>
        <begin position="26"/>
        <end position="232"/>
    </location>
</feature>